<organism evidence="13 14">
    <name type="scientific">Ananas comosus</name>
    <name type="common">Pineapple</name>
    <name type="synonym">Ananas ananas</name>
    <dbReference type="NCBI Taxonomy" id="4615"/>
    <lineage>
        <taxon>Eukaryota</taxon>
        <taxon>Viridiplantae</taxon>
        <taxon>Streptophyta</taxon>
        <taxon>Embryophyta</taxon>
        <taxon>Tracheophyta</taxon>
        <taxon>Spermatophyta</taxon>
        <taxon>Magnoliopsida</taxon>
        <taxon>Liliopsida</taxon>
        <taxon>Poales</taxon>
        <taxon>Bromeliaceae</taxon>
        <taxon>Bromelioideae</taxon>
        <taxon>Ananas</taxon>
    </lineage>
</organism>
<evidence type="ECO:0000256" key="6">
    <source>
        <dbReference type="ARBA" id="ARBA00023015"/>
    </source>
</evidence>
<keyword evidence="5 10" id="KW-0678">Repressor</keyword>
<dbReference type="InterPro" id="IPR003311">
    <property type="entry name" value="AUX_IAA"/>
</dbReference>
<evidence type="ECO:0000256" key="2">
    <source>
        <dbReference type="ARBA" id="ARBA00004123"/>
    </source>
</evidence>
<dbReference type="InterPro" id="IPR053793">
    <property type="entry name" value="PB1-like"/>
</dbReference>
<comment type="subcellular location">
    <subcellularLocation>
        <location evidence="2 10">Nucleus</location>
    </subcellularLocation>
</comment>
<reference evidence="14" key="2">
    <citation type="submission" date="2025-08" db="UniProtKB">
        <authorList>
            <consortium name="RefSeq"/>
        </authorList>
    </citation>
    <scope>IDENTIFICATION</scope>
    <source>
        <tissue evidence="14">Leaf</tissue>
    </source>
</reference>
<evidence type="ECO:0000256" key="1">
    <source>
        <dbReference type="ARBA" id="ARBA00002159"/>
    </source>
</evidence>
<dbReference type="RefSeq" id="XP_020112834.1">
    <property type="nucleotide sequence ID" value="XM_020257245.1"/>
</dbReference>
<keyword evidence="7 10" id="KW-0804">Transcription</keyword>
<proteinExistence type="inferred from homology"/>
<feature type="region of interest" description="Disordered" evidence="11">
    <location>
        <begin position="1"/>
        <end position="47"/>
    </location>
</feature>
<dbReference type="Gene3D" id="3.10.20.90">
    <property type="entry name" value="Phosphatidylinositol 3-kinase Catalytic Subunit, Chain A, domain 1"/>
    <property type="match status" value="1"/>
</dbReference>
<dbReference type="PANTHER" id="PTHR31734:SF6">
    <property type="entry name" value="AUXIN-RESPONSIVE PROTEIN IAA11"/>
    <property type="match status" value="1"/>
</dbReference>
<dbReference type="GO" id="GO:0005634">
    <property type="term" value="C:nucleus"/>
    <property type="evidence" value="ECO:0007669"/>
    <property type="project" value="UniProtKB-SubCell"/>
</dbReference>
<protein>
    <recommendedName>
        <fullName evidence="10">Auxin-responsive protein</fullName>
    </recommendedName>
</protein>
<accession>A0A6P5GYC3</accession>
<keyword evidence="9 10" id="KW-0927">Auxin signaling pathway</keyword>
<sequence length="313" mass="32981">MRGVLGLRGGASSSAPIAVAAAAAAEEEEEEGVEENEEEEEELELGLSLRAKSLAPLKSAPRGLGCRILTAKDLPPLTSPRSSASSSSSPASASASASKRAKADNNPSPEAVGSAHPPSQMVVGWPPIRAFRMNSLVNLSNKDHTPGEANVGASKEANADFSVKDVHVPKRASSSSSSSSSSPFVKVYMDGDPIGRKVDLSAHHSYESLALSLELMFRSPTLPLSASVVVINGATASKLLDGSSEFALTYEDREGDCMLVGDVPWEMFLDNVKRLRIMRTSDAGRLAAPRFHSNKSIRSIAKAGPEASSLKRR</sequence>
<comment type="function">
    <text evidence="1 10">Aux/IAA proteins are short-lived transcriptional factors that function as repressors of early auxin response genes at low auxin concentrations.</text>
</comment>
<evidence type="ECO:0000313" key="13">
    <source>
        <dbReference type="Proteomes" id="UP000515123"/>
    </source>
</evidence>
<feature type="compositionally biased region" description="Acidic residues" evidence="11">
    <location>
        <begin position="25"/>
        <end position="44"/>
    </location>
</feature>
<evidence type="ECO:0000256" key="3">
    <source>
        <dbReference type="ARBA" id="ARBA00006728"/>
    </source>
</evidence>
<evidence type="ECO:0000256" key="9">
    <source>
        <dbReference type="ARBA" id="ARBA00023294"/>
    </source>
</evidence>
<dbReference type="PROSITE" id="PS51745">
    <property type="entry name" value="PB1"/>
    <property type="match status" value="1"/>
</dbReference>
<reference evidence="13" key="1">
    <citation type="journal article" date="2015" name="Nat. Genet.">
        <title>The pineapple genome and the evolution of CAM photosynthesis.</title>
        <authorList>
            <person name="Ming R."/>
            <person name="VanBuren R."/>
            <person name="Wai C.M."/>
            <person name="Tang H."/>
            <person name="Schatz M.C."/>
            <person name="Bowers J.E."/>
            <person name="Lyons E."/>
            <person name="Wang M.L."/>
            <person name="Chen J."/>
            <person name="Biggers E."/>
            <person name="Zhang J."/>
            <person name="Huang L."/>
            <person name="Zhang L."/>
            <person name="Miao W."/>
            <person name="Zhang J."/>
            <person name="Ye Z."/>
            <person name="Miao C."/>
            <person name="Lin Z."/>
            <person name="Wang H."/>
            <person name="Zhou H."/>
            <person name="Yim W.C."/>
            <person name="Priest H.D."/>
            <person name="Zheng C."/>
            <person name="Woodhouse M."/>
            <person name="Edger P.P."/>
            <person name="Guyot R."/>
            <person name="Guo H.B."/>
            <person name="Guo H."/>
            <person name="Zheng G."/>
            <person name="Singh R."/>
            <person name="Sharma A."/>
            <person name="Min X."/>
            <person name="Zheng Y."/>
            <person name="Lee H."/>
            <person name="Gurtowski J."/>
            <person name="Sedlazeck F.J."/>
            <person name="Harkess A."/>
            <person name="McKain M.R."/>
            <person name="Liao Z."/>
            <person name="Fang J."/>
            <person name="Liu J."/>
            <person name="Zhang X."/>
            <person name="Zhang Q."/>
            <person name="Hu W."/>
            <person name="Qin Y."/>
            <person name="Wang K."/>
            <person name="Chen L.Y."/>
            <person name="Shirley N."/>
            <person name="Lin Y.R."/>
            <person name="Liu L.Y."/>
            <person name="Hernandez A.G."/>
            <person name="Wright C.L."/>
            <person name="Bulone V."/>
            <person name="Tuskan G.A."/>
            <person name="Heath K."/>
            <person name="Zee F."/>
            <person name="Moore P.H."/>
            <person name="Sunkar R."/>
            <person name="Leebens-Mack J.H."/>
            <person name="Mockler T."/>
            <person name="Bennetzen J.L."/>
            <person name="Freeling M."/>
            <person name="Sankoff D."/>
            <person name="Paterson A.H."/>
            <person name="Zhu X."/>
            <person name="Yang X."/>
            <person name="Smith J.A."/>
            <person name="Cushman J.C."/>
            <person name="Paull R.E."/>
            <person name="Yu Q."/>
        </authorList>
    </citation>
    <scope>NUCLEOTIDE SEQUENCE [LARGE SCALE GENOMIC DNA]</scope>
    <source>
        <strain evidence="13">cv. F153</strain>
    </source>
</reference>
<gene>
    <name evidence="14" type="primary">LOC109727231</name>
</gene>
<comment type="subunit">
    <text evidence="4 10">Homodimers and heterodimers.</text>
</comment>
<comment type="similarity">
    <text evidence="3 10">Belongs to the Aux/IAA family.</text>
</comment>
<dbReference type="PANTHER" id="PTHR31734">
    <property type="entry name" value="AUXIN-RESPONSIVE PROTEIN IAA17"/>
    <property type="match status" value="1"/>
</dbReference>
<evidence type="ECO:0000256" key="5">
    <source>
        <dbReference type="ARBA" id="ARBA00022491"/>
    </source>
</evidence>
<feature type="domain" description="PB1" evidence="12">
    <location>
        <begin position="182"/>
        <end position="282"/>
    </location>
</feature>
<dbReference type="Pfam" id="PF02309">
    <property type="entry name" value="AUX_IAA"/>
    <property type="match status" value="1"/>
</dbReference>
<keyword evidence="6 10" id="KW-0805">Transcription regulation</keyword>
<dbReference type="GO" id="GO:0006355">
    <property type="term" value="P:regulation of DNA-templated transcription"/>
    <property type="evidence" value="ECO:0007669"/>
    <property type="project" value="InterPro"/>
</dbReference>
<evidence type="ECO:0000313" key="14">
    <source>
        <dbReference type="RefSeq" id="XP_020112834.1"/>
    </source>
</evidence>
<dbReference type="GeneID" id="109727231"/>
<evidence type="ECO:0000256" key="10">
    <source>
        <dbReference type="RuleBase" id="RU004549"/>
    </source>
</evidence>
<dbReference type="AlphaFoldDB" id="A0A6P5GYC3"/>
<feature type="compositionally biased region" description="Low complexity" evidence="11">
    <location>
        <begin position="79"/>
        <end position="98"/>
    </location>
</feature>
<evidence type="ECO:0000256" key="11">
    <source>
        <dbReference type="SAM" id="MobiDB-lite"/>
    </source>
</evidence>
<dbReference type="Proteomes" id="UP000515123">
    <property type="component" value="Linkage group 22"/>
</dbReference>
<feature type="region of interest" description="Disordered" evidence="11">
    <location>
        <begin position="72"/>
        <end position="120"/>
    </location>
</feature>
<evidence type="ECO:0000256" key="7">
    <source>
        <dbReference type="ARBA" id="ARBA00023163"/>
    </source>
</evidence>
<evidence type="ECO:0000256" key="4">
    <source>
        <dbReference type="ARBA" id="ARBA00011726"/>
    </source>
</evidence>
<dbReference type="GO" id="GO:0009734">
    <property type="term" value="P:auxin-activated signaling pathway"/>
    <property type="evidence" value="ECO:0007669"/>
    <property type="project" value="UniProtKB-UniRule"/>
</dbReference>
<keyword evidence="8 10" id="KW-0539">Nucleus</keyword>
<evidence type="ECO:0000259" key="12">
    <source>
        <dbReference type="PROSITE" id="PS51745"/>
    </source>
</evidence>
<dbReference type="SUPFAM" id="SSF54277">
    <property type="entry name" value="CAD &amp; PB1 domains"/>
    <property type="match status" value="1"/>
</dbReference>
<name>A0A6P5GYC3_ANACO</name>
<keyword evidence="13" id="KW-1185">Reference proteome</keyword>
<dbReference type="OrthoDB" id="773336at2759"/>
<evidence type="ECO:0000256" key="8">
    <source>
        <dbReference type="ARBA" id="ARBA00023242"/>
    </source>
</evidence>
<dbReference type="InterPro" id="IPR033389">
    <property type="entry name" value="AUX/IAA_dom"/>
</dbReference>